<protein>
    <recommendedName>
        <fullName evidence="1">DUF4218 domain-containing protein</fullName>
    </recommendedName>
</protein>
<dbReference type="EMBL" id="JACGWM010000009">
    <property type="protein sequence ID" value="KAL0352174.1"/>
    <property type="molecule type" value="Genomic_DNA"/>
</dbReference>
<dbReference type="PANTHER" id="PTHR48258">
    <property type="entry name" value="DUF4218 DOMAIN-CONTAINING PROTEIN-RELATED"/>
    <property type="match status" value="1"/>
</dbReference>
<evidence type="ECO:0000259" key="1">
    <source>
        <dbReference type="Pfam" id="PF13960"/>
    </source>
</evidence>
<reference evidence="2" key="2">
    <citation type="journal article" date="2024" name="Plant">
        <title>Genomic evolution and insights into agronomic trait innovations of Sesamum species.</title>
        <authorList>
            <person name="Miao H."/>
            <person name="Wang L."/>
            <person name="Qu L."/>
            <person name="Liu H."/>
            <person name="Sun Y."/>
            <person name="Le M."/>
            <person name="Wang Q."/>
            <person name="Wei S."/>
            <person name="Zheng Y."/>
            <person name="Lin W."/>
            <person name="Duan Y."/>
            <person name="Cao H."/>
            <person name="Xiong S."/>
            <person name="Wang X."/>
            <person name="Wei L."/>
            <person name="Li C."/>
            <person name="Ma Q."/>
            <person name="Ju M."/>
            <person name="Zhao R."/>
            <person name="Li G."/>
            <person name="Mu C."/>
            <person name="Tian Q."/>
            <person name="Mei H."/>
            <person name="Zhang T."/>
            <person name="Gao T."/>
            <person name="Zhang H."/>
        </authorList>
    </citation>
    <scope>NUCLEOTIDE SEQUENCE</scope>
    <source>
        <strain evidence="2">KEN8</strain>
    </source>
</reference>
<name>A0AAW2P813_9LAMI</name>
<gene>
    <name evidence="2" type="ORF">Scaly_1606100</name>
</gene>
<accession>A0AAW2P813</accession>
<evidence type="ECO:0000313" key="2">
    <source>
        <dbReference type="EMBL" id="KAL0352174.1"/>
    </source>
</evidence>
<dbReference type="InterPro" id="IPR025452">
    <property type="entry name" value="DUF4218"/>
</dbReference>
<dbReference type="AlphaFoldDB" id="A0AAW2P813"/>
<comment type="caution">
    <text evidence="2">The sequence shown here is derived from an EMBL/GenBank/DDBJ whole genome shotgun (WGS) entry which is preliminary data.</text>
</comment>
<feature type="domain" description="DUF4218" evidence="1">
    <location>
        <begin position="59"/>
        <end position="118"/>
    </location>
</feature>
<sequence>MPKAAYTLTKKQKKKKCEWVRCLRFPDGYASNLTICVDIANLRLHGMKSNNCHIFMHKLISIAFREKIFPPTFLDSMEHLIVHLPYKARVVGPMQYKWMYPFERFLRDLKKKVKTKHMLRFRFVRHTLFRKLDGSLLTILNLMLLASDVDLAEMMS</sequence>
<reference evidence="2" key="1">
    <citation type="submission" date="2020-06" db="EMBL/GenBank/DDBJ databases">
        <authorList>
            <person name="Li T."/>
            <person name="Hu X."/>
            <person name="Zhang T."/>
            <person name="Song X."/>
            <person name="Zhang H."/>
            <person name="Dai N."/>
            <person name="Sheng W."/>
            <person name="Hou X."/>
            <person name="Wei L."/>
        </authorList>
    </citation>
    <scope>NUCLEOTIDE SEQUENCE</scope>
    <source>
        <strain evidence="2">KEN8</strain>
        <tissue evidence="2">Leaf</tissue>
    </source>
</reference>
<organism evidence="2">
    <name type="scientific">Sesamum calycinum</name>
    <dbReference type="NCBI Taxonomy" id="2727403"/>
    <lineage>
        <taxon>Eukaryota</taxon>
        <taxon>Viridiplantae</taxon>
        <taxon>Streptophyta</taxon>
        <taxon>Embryophyta</taxon>
        <taxon>Tracheophyta</taxon>
        <taxon>Spermatophyta</taxon>
        <taxon>Magnoliopsida</taxon>
        <taxon>eudicotyledons</taxon>
        <taxon>Gunneridae</taxon>
        <taxon>Pentapetalae</taxon>
        <taxon>asterids</taxon>
        <taxon>lamiids</taxon>
        <taxon>Lamiales</taxon>
        <taxon>Pedaliaceae</taxon>
        <taxon>Sesamum</taxon>
    </lineage>
</organism>
<dbReference type="Pfam" id="PF13960">
    <property type="entry name" value="DUF4218"/>
    <property type="match status" value="1"/>
</dbReference>
<proteinExistence type="predicted"/>
<dbReference type="PANTHER" id="PTHR48258:SF3">
    <property type="entry name" value="FK506-BINDING PROTEIN 4-LIKE ISOFORM X1"/>
    <property type="match status" value="1"/>
</dbReference>